<keyword evidence="2" id="KW-0808">Transferase</keyword>
<accession>A0AAE0HIK3</accession>
<dbReference type="Gene3D" id="3.30.200.20">
    <property type="entry name" value="Phosphorylase Kinase, domain 1"/>
    <property type="match status" value="1"/>
</dbReference>
<evidence type="ECO:0000259" key="1">
    <source>
        <dbReference type="Pfam" id="PF01636"/>
    </source>
</evidence>
<keyword evidence="2" id="KW-0418">Kinase</keyword>
<comment type="caution">
    <text evidence="2">The sequence shown here is derived from an EMBL/GenBank/DDBJ whole genome shotgun (WGS) entry which is preliminary data.</text>
</comment>
<dbReference type="Proteomes" id="UP001278766">
    <property type="component" value="Unassembled WGS sequence"/>
</dbReference>
<proteinExistence type="predicted"/>
<dbReference type="EMBL" id="JAUEPN010000004">
    <property type="protein sequence ID" value="KAK3296271.1"/>
    <property type="molecule type" value="Genomic_DNA"/>
</dbReference>
<dbReference type="GO" id="GO:0016301">
    <property type="term" value="F:kinase activity"/>
    <property type="evidence" value="ECO:0007669"/>
    <property type="project" value="UniProtKB-KW"/>
</dbReference>
<dbReference type="RefSeq" id="XP_062659785.1">
    <property type="nucleotide sequence ID" value="XM_062798690.1"/>
</dbReference>
<feature type="domain" description="Aminoglycoside phosphotransferase" evidence="1">
    <location>
        <begin position="54"/>
        <end position="276"/>
    </location>
</feature>
<dbReference type="InterPro" id="IPR011009">
    <property type="entry name" value="Kinase-like_dom_sf"/>
</dbReference>
<dbReference type="AlphaFoldDB" id="A0AAE0HIK3"/>
<name>A0AAE0HIK3_9PEZI</name>
<dbReference type="SUPFAM" id="SSF56112">
    <property type="entry name" value="Protein kinase-like (PK-like)"/>
    <property type="match status" value="1"/>
</dbReference>
<dbReference type="GeneID" id="87835638"/>
<evidence type="ECO:0000313" key="2">
    <source>
        <dbReference type="EMBL" id="KAK3296271.1"/>
    </source>
</evidence>
<dbReference type="Gene3D" id="3.90.1200.10">
    <property type="match status" value="1"/>
</dbReference>
<reference evidence="2" key="1">
    <citation type="journal article" date="2023" name="Mol. Phylogenet. Evol.">
        <title>Genome-scale phylogeny and comparative genomics of the fungal order Sordariales.</title>
        <authorList>
            <person name="Hensen N."/>
            <person name="Bonometti L."/>
            <person name="Westerberg I."/>
            <person name="Brannstrom I.O."/>
            <person name="Guillou S."/>
            <person name="Cros-Aarteil S."/>
            <person name="Calhoun S."/>
            <person name="Haridas S."/>
            <person name="Kuo A."/>
            <person name="Mondo S."/>
            <person name="Pangilinan J."/>
            <person name="Riley R."/>
            <person name="LaButti K."/>
            <person name="Andreopoulos B."/>
            <person name="Lipzen A."/>
            <person name="Chen C."/>
            <person name="Yan M."/>
            <person name="Daum C."/>
            <person name="Ng V."/>
            <person name="Clum A."/>
            <person name="Steindorff A."/>
            <person name="Ohm R.A."/>
            <person name="Martin F."/>
            <person name="Silar P."/>
            <person name="Natvig D.O."/>
            <person name="Lalanne C."/>
            <person name="Gautier V."/>
            <person name="Ament-Velasquez S.L."/>
            <person name="Kruys A."/>
            <person name="Hutchinson M.I."/>
            <person name="Powell A.J."/>
            <person name="Barry K."/>
            <person name="Miller A.N."/>
            <person name="Grigoriev I.V."/>
            <person name="Debuchy R."/>
            <person name="Gladieux P."/>
            <person name="Hiltunen Thoren M."/>
            <person name="Johannesson H."/>
        </authorList>
    </citation>
    <scope>NUCLEOTIDE SEQUENCE</scope>
    <source>
        <strain evidence="2">CBS 168.71</strain>
    </source>
</reference>
<organism evidence="2 3">
    <name type="scientific">Chaetomium fimeti</name>
    <dbReference type="NCBI Taxonomy" id="1854472"/>
    <lineage>
        <taxon>Eukaryota</taxon>
        <taxon>Fungi</taxon>
        <taxon>Dikarya</taxon>
        <taxon>Ascomycota</taxon>
        <taxon>Pezizomycotina</taxon>
        <taxon>Sordariomycetes</taxon>
        <taxon>Sordariomycetidae</taxon>
        <taxon>Sordariales</taxon>
        <taxon>Chaetomiaceae</taxon>
        <taxon>Chaetomium</taxon>
    </lineage>
</organism>
<keyword evidence="3" id="KW-1185">Reference proteome</keyword>
<reference evidence="2" key="2">
    <citation type="submission" date="2023-06" db="EMBL/GenBank/DDBJ databases">
        <authorList>
            <consortium name="Lawrence Berkeley National Laboratory"/>
            <person name="Haridas S."/>
            <person name="Hensen N."/>
            <person name="Bonometti L."/>
            <person name="Westerberg I."/>
            <person name="Brannstrom I.O."/>
            <person name="Guillou S."/>
            <person name="Cros-Aarteil S."/>
            <person name="Calhoun S."/>
            <person name="Kuo A."/>
            <person name="Mondo S."/>
            <person name="Pangilinan J."/>
            <person name="Riley R."/>
            <person name="Labutti K."/>
            <person name="Andreopoulos B."/>
            <person name="Lipzen A."/>
            <person name="Chen C."/>
            <person name="Yanf M."/>
            <person name="Daum C."/>
            <person name="Ng V."/>
            <person name="Clum A."/>
            <person name="Steindorff A."/>
            <person name="Ohm R."/>
            <person name="Martin F."/>
            <person name="Silar P."/>
            <person name="Natvig D."/>
            <person name="Lalanne C."/>
            <person name="Gautier V."/>
            <person name="Ament-Velasquez S.L."/>
            <person name="Kruys A."/>
            <person name="Hutchinson M.I."/>
            <person name="Powell A.J."/>
            <person name="Barry K."/>
            <person name="Miller A.N."/>
            <person name="Grigoriev I.V."/>
            <person name="Debuchy R."/>
            <person name="Gladieux P."/>
            <person name="Thoren M.H."/>
            <person name="Johannesson H."/>
        </authorList>
    </citation>
    <scope>NUCLEOTIDE SEQUENCE</scope>
    <source>
        <strain evidence="2">CBS 168.71</strain>
    </source>
</reference>
<sequence length="368" mass="41109">MADPKVAKLSEEVLQSLSGTDYACSSLAPLSGGMANFIFKGTLAKPLSDGTKEVAVKHGEDYLAAIPAFLLPTTRCKAEVECLKALNELPPAKGAYVVQTPKLYYSNLETNTQVQQYLPNALSLKHYALKHFASPDPSRKPLCLELGRSLGVWLRDFHVWASHPEQAKFREQAKANDEMRQIKHMSTYETLVSTVADFPAILTDAKETFEKIRDFTAEELQNPALQVIHGDFWTGNVLLPSQPLEEGNQMPVFVVDWEVCQFNLPSFDLGQMIAELYELFLFQWIEEGKWIIEGFTTGYGHVDDEFAFRAALHIGTHLIAWGPKAPGWGTEAQVRQVVGVGKDIVLNAWRKDRAWFESGDLACLFGSQ</sequence>
<evidence type="ECO:0000313" key="3">
    <source>
        <dbReference type="Proteomes" id="UP001278766"/>
    </source>
</evidence>
<dbReference type="Pfam" id="PF01636">
    <property type="entry name" value="APH"/>
    <property type="match status" value="1"/>
</dbReference>
<gene>
    <name evidence="2" type="ORF">B0H64DRAFT_166553</name>
</gene>
<dbReference type="InterPro" id="IPR002575">
    <property type="entry name" value="Aminoglycoside_PTrfase"/>
</dbReference>
<protein>
    <submittedName>
        <fullName evidence="2">Kinase-like domain-containing protein</fullName>
    </submittedName>
</protein>